<keyword evidence="6" id="KW-1185">Reference proteome</keyword>
<protein>
    <recommendedName>
        <fullName evidence="3">Sulfurtransferase</fullName>
    </recommendedName>
</protein>
<dbReference type="PANTHER" id="PTHR43855:SF1">
    <property type="entry name" value="THIOSULFATE SULFURTRANSFERASE"/>
    <property type="match status" value="1"/>
</dbReference>
<evidence type="ECO:0000256" key="3">
    <source>
        <dbReference type="RuleBase" id="RU000507"/>
    </source>
</evidence>
<organism evidence="5 6">
    <name type="scientific">Komarekiella delphini-convector SJRDD-AB1</name>
    <dbReference type="NCBI Taxonomy" id="2593771"/>
    <lineage>
        <taxon>Bacteria</taxon>
        <taxon>Bacillati</taxon>
        <taxon>Cyanobacteriota</taxon>
        <taxon>Cyanophyceae</taxon>
        <taxon>Nostocales</taxon>
        <taxon>Nostocaceae</taxon>
        <taxon>Komarekiella</taxon>
        <taxon>Komarekiella delphini-convector</taxon>
    </lineage>
</organism>
<dbReference type="RefSeq" id="WP_191756421.1">
    <property type="nucleotide sequence ID" value="NZ_VJXY01000003.1"/>
</dbReference>
<dbReference type="PANTHER" id="PTHR43855">
    <property type="entry name" value="THIOSULFATE SULFURTRANSFERASE"/>
    <property type="match status" value="1"/>
</dbReference>
<dbReference type="InterPro" id="IPR001307">
    <property type="entry name" value="Thiosulphate_STrfase_CS"/>
</dbReference>
<evidence type="ECO:0000313" key="5">
    <source>
        <dbReference type="EMBL" id="MBD6615182.1"/>
    </source>
</evidence>
<dbReference type="CDD" id="cd01449">
    <property type="entry name" value="TST_Repeat_2"/>
    <property type="match status" value="1"/>
</dbReference>
<dbReference type="GO" id="GO:0004792">
    <property type="term" value="F:thiosulfate-cyanide sulfurtransferase activity"/>
    <property type="evidence" value="ECO:0007669"/>
    <property type="project" value="UniProtKB-EC"/>
</dbReference>
<dbReference type="Gene3D" id="3.40.250.10">
    <property type="entry name" value="Rhodanese-like domain"/>
    <property type="match status" value="2"/>
</dbReference>
<evidence type="ECO:0000256" key="2">
    <source>
        <dbReference type="ARBA" id="ARBA00047549"/>
    </source>
</evidence>
<feature type="domain" description="Rhodanese" evidence="4">
    <location>
        <begin position="158"/>
        <end position="276"/>
    </location>
</feature>
<dbReference type="SMART" id="SM00450">
    <property type="entry name" value="RHOD"/>
    <property type="match status" value="2"/>
</dbReference>
<keyword evidence="1" id="KW-0677">Repeat</keyword>
<dbReference type="CDD" id="cd01448">
    <property type="entry name" value="TST_Repeat_1"/>
    <property type="match status" value="1"/>
</dbReference>
<accession>A0AA40VPW9</accession>
<proteinExistence type="predicted"/>
<dbReference type="AlphaFoldDB" id="A0AA40VPW9"/>
<comment type="caution">
    <text evidence="5">The sequence shown here is derived from an EMBL/GenBank/DDBJ whole genome shotgun (WGS) entry which is preliminary data.</text>
</comment>
<comment type="catalytic activity">
    <reaction evidence="2">
        <text>thiosulfate + hydrogen cyanide = thiocyanate + sulfite + 2 H(+)</text>
        <dbReference type="Rhea" id="RHEA:16881"/>
        <dbReference type="ChEBI" id="CHEBI:15378"/>
        <dbReference type="ChEBI" id="CHEBI:17359"/>
        <dbReference type="ChEBI" id="CHEBI:18022"/>
        <dbReference type="ChEBI" id="CHEBI:18407"/>
        <dbReference type="ChEBI" id="CHEBI:33542"/>
        <dbReference type="EC" id="2.8.1.1"/>
    </reaction>
</comment>
<feature type="domain" description="Rhodanese" evidence="4">
    <location>
        <begin position="21"/>
        <end position="127"/>
    </location>
</feature>
<dbReference type="PROSITE" id="PS50206">
    <property type="entry name" value="RHODANESE_3"/>
    <property type="match status" value="2"/>
</dbReference>
<dbReference type="EMBL" id="VJXY01000003">
    <property type="protein sequence ID" value="MBD6615182.1"/>
    <property type="molecule type" value="Genomic_DNA"/>
</dbReference>
<evidence type="ECO:0000259" key="4">
    <source>
        <dbReference type="PROSITE" id="PS50206"/>
    </source>
</evidence>
<dbReference type="Pfam" id="PF00581">
    <property type="entry name" value="Rhodanese"/>
    <property type="match status" value="2"/>
</dbReference>
<dbReference type="Proteomes" id="UP001165986">
    <property type="component" value="Unassembled WGS sequence"/>
</dbReference>
<dbReference type="SUPFAM" id="SSF52821">
    <property type="entry name" value="Rhodanese/Cell cycle control phosphatase"/>
    <property type="match status" value="2"/>
</dbReference>
<dbReference type="InterPro" id="IPR036873">
    <property type="entry name" value="Rhodanese-like_dom_sf"/>
</dbReference>
<sequence length="277" mass="31621">MFSYVHPEVIVDTQWIADHLSDPKVRLVEGDLSSQLYNVGHIPGAVFWNLFTDIMRPDGQINFDTDVWERLLERSGIANDTTVIVYGDLPATGAWIFWLLKVLGHQDVRVLNGGRRKWIAEGRPLTTEQPIVTPTQYRVQNPDASLRAPHKDVLESIKRTDRVLVDVRSPQEYSGEWFYNKPPEATERTGHIPSATHVYYELALNDDGTFKPINELQALYGGKDITADKEVITYCAVGARSGHTWFVLKYLLGYPHVRNYDGSWNEWSQLPDTPIEK</sequence>
<evidence type="ECO:0000256" key="1">
    <source>
        <dbReference type="ARBA" id="ARBA00022737"/>
    </source>
</evidence>
<dbReference type="InterPro" id="IPR051126">
    <property type="entry name" value="Thiosulfate_sulfurtransferase"/>
</dbReference>
<name>A0AA40VPW9_9NOST</name>
<evidence type="ECO:0000313" key="6">
    <source>
        <dbReference type="Proteomes" id="UP001165986"/>
    </source>
</evidence>
<reference evidence="5" key="1">
    <citation type="submission" date="2019-07" db="EMBL/GenBank/DDBJ databases">
        <title>Toxilogical consequences of a new and cryptic species of cyanobacteria (Komarekiella delphini-convector) recovered from the epidermis of a bottlenose dolphin and 1500 ft. in the air.</title>
        <authorList>
            <person name="Brown A.O."/>
            <person name="Dvorak P."/>
            <person name="Villanueva C.D."/>
            <person name="Foss A.J."/>
            <person name="Garvey A.D."/>
            <person name="Gibson Q.A."/>
            <person name="Johansen J.R."/>
            <person name="Casamatta D.A."/>
        </authorList>
    </citation>
    <scope>NUCLEOTIDE SEQUENCE</scope>
    <source>
        <strain evidence="5">SJRDD-AB1</strain>
    </source>
</reference>
<keyword evidence="3" id="KW-0808">Transferase</keyword>
<dbReference type="PROSITE" id="PS00683">
    <property type="entry name" value="RHODANESE_2"/>
    <property type="match status" value="1"/>
</dbReference>
<gene>
    <name evidence="5" type="ORF">FNW02_04770</name>
</gene>
<dbReference type="InterPro" id="IPR001763">
    <property type="entry name" value="Rhodanese-like_dom"/>
</dbReference>